<evidence type="ECO:0000256" key="6">
    <source>
        <dbReference type="ARBA" id="ARBA00023310"/>
    </source>
</evidence>
<dbReference type="SUPFAM" id="SSF47928">
    <property type="entry name" value="N-terminal domain of the delta subunit of the F1F0-ATP synthase"/>
    <property type="match status" value="1"/>
</dbReference>
<dbReference type="EMBL" id="BAABCV010000006">
    <property type="protein sequence ID" value="GAA4096273.1"/>
    <property type="molecule type" value="Genomic_DNA"/>
</dbReference>
<keyword evidence="2 7" id="KW-0813">Transport</keyword>
<gene>
    <name evidence="7 8" type="primary">atpH</name>
    <name evidence="8" type="ORF">GCM10022392_19340</name>
</gene>
<keyword evidence="6 7" id="KW-0066">ATP synthesis</keyword>
<evidence type="ECO:0000256" key="3">
    <source>
        <dbReference type="ARBA" id="ARBA00022781"/>
    </source>
</evidence>
<dbReference type="InterPro" id="IPR026015">
    <property type="entry name" value="ATP_synth_OSCP/delta_N_sf"/>
</dbReference>
<dbReference type="InterPro" id="IPR000711">
    <property type="entry name" value="ATPase_OSCP/dsu"/>
</dbReference>
<keyword evidence="3 7" id="KW-0375">Hydrogen ion transport</keyword>
<organism evidence="8 9">
    <name type="scientific">Mucilaginibacter panaciglaebae</name>
    <dbReference type="NCBI Taxonomy" id="502331"/>
    <lineage>
        <taxon>Bacteria</taxon>
        <taxon>Pseudomonadati</taxon>
        <taxon>Bacteroidota</taxon>
        <taxon>Sphingobacteriia</taxon>
        <taxon>Sphingobacteriales</taxon>
        <taxon>Sphingobacteriaceae</taxon>
        <taxon>Mucilaginibacter</taxon>
    </lineage>
</organism>
<keyword evidence="7" id="KW-1003">Cell membrane</keyword>
<reference evidence="9" key="1">
    <citation type="journal article" date="2019" name="Int. J. Syst. Evol. Microbiol.">
        <title>The Global Catalogue of Microorganisms (GCM) 10K type strain sequencing project: providing services to taxonomists for standard genome sequencing and annotation.</title>
        <authorList>
            <consortium name="The Broad Institute Genomics Platform"/>
            <consortium name="The Broad Institute Genome Sequencing Center for Infectious Disease"/>
            <person name="Wu L."/>
            <person name="Ma J."/>
        </authorList>
    </citation>
    <scope>NUCLEOTIDE SEQUENCE [LARGE SCALE GENOMIC DNA]</scope>
    <source>
        <strain evidence="9">JCM 17085</strain>
    </source>
</reference>
<evidence type="ECO:0000313" key="8">
    <source>
        <dbReference type="EMBL" id="GAA4096273.1"/>
    </source>
</evidence>
<sequence length="181" mass="19796">MSELTVASRYAKSIIDLAQEQNALEAVNNDVVFFLKTLKANSQLAAVLSNPIISHQKKLAILTSLFGDKMNKFTIEFFKLMINKGRGDVLYTTAHEFINQYDVLKHITQASVVSATPLSDENRAKILAEVKASVGGEVTLEAKVDPSLIGGFVLTVGDRQIDTSIASNLRKLKKNFAKGIV</sequence>
<comment type="function">
    <text evidence="7">F(1)F(0) ATP synthase produces ATP from ADP in the presence of a proton or sodium gradient. F-type ATPases consist of two structural domains, F(1) containing the extramembraneous catalytic core and F(0) containing the membrane proton channel, linked together by a central stalk and a peripheral stalk. During catalysis, ATP synthesis in the catalytic domain of F(1) is coupled via a rotary mechanism of the central stalk subunits to proton translocation.</text>
</comment>
<dbReference type="Proteomes" id="UP001500841">
    <property type="component" value="Unassembled WGS sequence"/>
</dbReference>
<keyword evidence="4 7" id="KW-0406">Ion transport</keyword>
<dbReference type="PRINTS" id="PR00125">
    <property type="entry name" value="ATPASEDELTA"/>
</dbReference>
<evidence type="ECO:0000313" key="9">
    <source>
        <dbReference type="Proteomes" id="UP001500841"/>
    </source>
</evidence>
<name>A0ABP7WT97_9SPHI</name>
<protein>
    <recommendedName>
        <fullName evidence="7">ATP synthase subunit delta</fullName>
    </recommendedName>
    <alternativeName>
        <fullName evidence="7">ATP synthase F(1) sector subunit delta</fullName>
    </alternativeName>
    <alternativeName>
        <fullName evidence="7">F-type ATPase subunit delta</fullName>
        <shortName evidence="7">F-ATPase subunit delta</shortName>
    </alternativeName>
</protein>
<keyword evidence="5 7" id="KW-0472">Membrane</keyword>
<dbReference type="Gene3D" id="1.10.520.20">
    <property type="entry name" value="N-terminal domain of the delta subunit of the F1F0-ATP synthase"/>
    <property type="match status" value="1"/>
</dbReference>
<dbReference type="NCBIfam" id="TIGR01145">
    <property type="entry name" value="ATP_synt_delta"/>
    <property type="match status" value="1"/>
</dbReference>
<keyword evidence="7" id="KW-0139">CF(1)</keyword>
<evidence type="ECO:0000256" key="2">
    <source>
        <dbReference type="ARBA" id="ARBA00022448"/>
    </source>
</evidence>
<evidence type="ECO:0000256" key="4">
    <source>
        <dbReference type="ARBA" id="ARBA00023065"/>
    </source>
</evidence>
<dbReference type="Pfam" id="PF00213">
    <property type="entry name" value="OSCP"/>
    <property type="match status" value="1"/>
</dbReference>
<dbReference type="RefSeq" id="WP_345103392.1">
    <property type="nucleotide sequence ID" value="NZ_BAABCV010000006.1"/>
</dbReference>
<accession>A0ABP7WT97</accession>
<evidence type="ECO:0000256" key="7">
    <source>
        <dbReference type="HAMAP-Rule" id="MF_01416"/>
    </source>
</evidence>
<comment type="function">
    <text evidence="7">This protein is part of the stalk that links CF(0) to CF(1). It either transmits conformational changes from CF(0) to CF(1) or is implicated in proton conduction.</text>
</comment>
<dbReference type="HAMAP" id="MF_01416">
    <property type="entry name" value="ATP_synth_delta_bact"/>
    <property type="match status" value="1"/>
</dbReference>
<comment type="similarity">
    <text evidence="7">Belongs to the ATPase delta chain family.</text>
</comment>
<evidence type="ECO:0000256" key="1">
    <source>
        <dbReference type="ARBA" id="ARBA00004370"/>
    </source>
</evidence>
<comment type="caution">
    <text evidence="8">The sequence shown here is derived from an EMBL/GenBank/DDBJ whole genome shotgun (WGS) entry which is preliminary data.</text>
</comment>
<dbReference type="PANTHER" id="PTHR11910">
    <property type="entry name" value="ATP SYNTHASE DELTA CHAIN"/>
    <property type="match status" value="1"/>
</dbReference>
<comment type="subcellular location">
    <subcellularLocation>
        <location evidence="7">Cell membrane</location>
        <topology evidence="7">Peripheral membrane protein</topology>
    </subcellularLocation>
    <subcellularLocation>
        <location evidence="1">Membrane</location>
    </subcellularLocation>
</comment>
<keyword evidence="9" id="KW-1185">Reference proteome</keyword>
<proteinExistence type="inferred from homology"/>
<evidence type="ECO:0000256" key="5">
    <source>
        <dbReference type="ARBA" id="ARBA00023136"/>
    </source>
</evidence>